<dbReference type="EMBL" id="GECU01001787">
    <property type="protein sequence ID" value="JAT05920.1"/>
    <property type="molecule type" value="Transcribed_RNA"/>
</dbReference>
<dbReference type="InterPro" id="IPR036034">
    <property type="entry name" value="PDZ_sf"/>
</dbReference>
<evidence type="ECO:0000256" key="3">
    <source>
        <dbReference type="SAM" id="Coils"/>
    </source>
</evidence>
<feature type="region of interest" description="Disordered" evidence="4">
    <location>
        <begin position="1"/>
        <end position="26"/>
    </location>
</feature>
<accession>A0A1B6K379</accession>
<comment type="similarity">
    <text evidence="1">Belongs to the RHPN family.</text>
</comment>
<feature type="compositionally biased region" description="Polar residues" evidence="4">
    <location>
        <begin position="177"/>
        <end position="187"/>
    </location>
</feature>
<dbReference type="Pfam" id="PF00595">
    <property type="entry name" value="PDZ"/>
    <property type="match status" value="1"/>
</dbReference>
<feature type="domain" description="PDZ" evidence="5">
    <location>
        <begin position="829"/>
        <end position="908"/>
    </location>
</feature>
<dbReference type="InterPro" id="IPR038499">
    <property type="entry name" value="BRO1_sf"/>
</dbReference>
<evidence type="ECO:0000256" key="4">
    <source>
        <dbReference type="SAM" id="MobiDB-lite"/>
    </source>
</evidence>
<feature type="region of interest" description="Disordered" evidence="4">
    <location>
        <begin position="223"/>
        <end position="250"/>
    </location>
</feature>
<dbReference type="InterPro" id="IPR047138">
    <property type="entry name" value="RHPN1_2"/>
</dbReference>
<dbReference type="AlphaFoldDB" id="A0A1B6K379"/>
<dbReference type="SMART" id="SM00742">
    <property type="entry name" value="Hr1"/>
    <property type="match status" value="1"/>
</dbReference>
<dbReference type="Gene3D" id="1.10.287.160">
    <property type="entry name" value="HR1 repeat"/>
    <property type="match status" value="1"/>
</dbReference>
<feature type="compositionally biased region" description="Low complexity" evidence="4">
    <location>
        <begin position="915"/>
        <end position="941"/>
    </location>
</feature>
<dbReference type="PANTHER" id="PTHR23031">
    <property type="entry name" value="RHOPHILIN"/>
    <property type="match status" value="1"/>
</dbReference>
<feature type="compositionally biased region" description="Basic and acidic residues" evidence="4">
    <location>
        <begin position="234"/>
        <end position="250"/>
    </location>
</feature>
<dbReference type="Pfam" id="PF02185">
    <property type="entry name" value="HR1"/>
    <property type="match status" value="1"/>
</dbReference>
<keyword evidence="2 3" id="KW-0175">Coiled coil</keyword>
<dbReference type="InterPro" id="IPR001478">
    <property type="entry name" value="PDZ"/>
</dbReference>
<evidence type="ECO:0000259" key="6">
    <source>
        <dbReference type="PROSITE" id="PS51180"/>
    </source>
</evidence>
<evidence type="ECO:0008006" key="9">
    <source>
        <dbReference type="Google" id="ProtNLM"/>
    </source>
</evidence>
<dbReference type="InterPro" id="IPR011072">
    <property type="entry name" value="HR1_rho-bd"/>
</dbReference>
<feature type="region of interest" description="Disordered" evidence="4">
    <location>
        <begin position="301"/>
        <end position="320"/>
    </location>
</feature>
<name>A0A1B6K379_9HEMI</name>
<feature type="region of interest" description="Disordered" evidence="4">
    <location>
        <begin position="69"/>
        <end position="88"/>
    </location>
</feature>
<dbReference type="InterPro" id="IPR036274">
    <property type="entry name" value="HR1_rpt_sf"/>
</dbReference>
<feature type="region of interest" description="Disordered" evidence="4">
    <location>
        <begin position="912"/>
        <end position="953"/>
    </location>
</feature>
<dbReference type="InterPro" id="IPR004328">
    <property type="entry name" value="BRO1_dom"/>
</dbReference>
<dbReference type="Gene3D" id="1.25.40.280">
    <property type="entry name" value="alix/aip1 like domains"/>
    <property type="match status" value="1"/>
</dbReference>
<dbReference type="SMART" id="SM01041">
    <property type="entry name" value="BRO1"/>
    <property type="match status" value="1"/>
</dbReference>
<evidence type="ECO:0000256" key="1">
    <source>
        <dbReference type="ARBA" id="ARBA00010369"/>
    </source>
</evidence>
<dbReference type="CDD" id="cd09244">
    <property type="entry name" value="BRO1_Rhophilin"/>
    <property type="match status" value="1"/>
</dbReference>
<dbReference type="SUPFAM" id="SSF46585">
    <property type="entry name" value="HR1 repeat"/>
    <property type="match status" value="1"/>
</dbReference>
<dbReference type="PROSITE" id="PS50106">
    <property type="entry name" value="PDZ"/>
    <property type="match status" value="1"/>
</dbReference>
<reference evidence="8" key="1">
    <citation type="submission" date="2015-11" db="EMBL/GenBank/DDBJ databases">
        <title>De novo transcriptome assembly of four potential Pierce s Disease insect vectors from Arizona vineyards.</title>
        <authorList>
            <person name="Tassone E.E."/>
        </authorList>
    </citation>
    <scope>NUCLEOTIDE SEQUENCE</scope>
</reference>
<dbReference type="PROSITE" id="PS51860">
    <property type="entry name" value="REM_1"/>
    <property type="match status" value="1"/>
</dbReference>
<feature type="compositionally biased region" description="Polar residues" evidence="4">
    <location>
        <begin position="1"/>
        <end position="10"/>
    </location>
</feature>
<gene>
    <name evidence="8" type="ORF">g.17523</name>
</gene>
<feature type="compositionally biased region" description="Basic and acidic residues" evidence="4">
    <location>
        <begin position="161"/>
        <end position="176"/>
    </location>
</feature>
<dbReference type="GO" id="GO:0051497">
    <property type="term" value="P:negative regulation of stress fiber assembly"/>
    <property type="evidence" value="ECO:0007669"/>
    <property type="project" value="TreeGrafter"/>
</dbReference>
<evidence type="ECO:0000256" key="2">
    <source>
        <dbReference type="PROSITE-ProRule" id="PRU01207"/>
    </source>
</evidence>
<dbReference type="GO" id="GO:0007165">
    <property type="term" value="P:signal transduction"/>
    <property type="evidence" value="ECO:0007669"/>
    <property type="project" value="InterPro"/>
</dbReference>
<dbReference type="Gene3D" id="2.30.42.10">
    <property type="match status" value="1"/>
</dbReference>
<dbReference type="Pfam" id="PF03097">
    <property type="entry name" value="BRO1"/>
    <property type="match status" value="1"/>
</dbReference>
<evidence type="ECO:0000313" key="8">
    <source>
        <dbReference type="EMBL" id="JAT05920.1"/>
    </source>
</evidence>
<dbReference type="CDD" id="cd11633">
    <property type="entry name" value="HR1_Rhophilin-1"/>
    <property type="match status" value="1"/>
</dbReference>
<sequence length="966" mass="109092">MSFPMSNGRFSDSDIDDFSSDSESDLSVNCNYDRPIVAGELQTFALNAALVTDITTPNDEAKEYVEGVAQEWFQDEESDSGSDDWTSYQRDIGLNKTEQAELKSASEGKTIPDSSSTREQLGYKFDPLNDTSTEIHNETDPTQENSDLKINHKIKKIAPKKPVDVDKSNENNEEKSPQLNRQFNSVSPKRRAINQNIVIENKSLALSLDGQLDRNLTTICQQKEDDDEGISSDNDSKKSDQFNHQPKETVLTRKDTYLKREFRPKSEACLNTLTQASKDNNLYTSNLSLNSVSPSVQSFMSEGKVSREKQNSVDSDEGRDEIKTLDKKPNFAFIRGSDPRVATCRGKLQNKRSKLNQEINKELRLRAGAENLFKATTNRKLKETVALELSFVNSNLQLLKEQLAELNSSVELYQGDSPEPVMPMIPLGLKETKEIDFREPFKDFILEHYSEDGANYEDAIAELMDMRQAMRTPHRDGSGVALLFQYYNQLYFVERRFFPPDRSLGIYFEWYDSLTGVPSCQRTVAFEKACVLFNIAALYTQLGAKQDRLTAKGLDQAVDNFLRAAGTFTYVHENFTNAPSMDLAPHMLDMLVQLMLAQARECLFEKLELQSRDKRDVDISLDLAQEAAQVSEVYCSVQTLISVSAVRDYVPYSWLSLVQVKREHYAALAHHHSAAGLLARDLDSLSARTKQALQLLHRDTDPRTQLDISEPHDDHERKLLGRAHLRAALMLHEEAERLLRMCRELRNKQALTQVLSRSREATLTMYNSHAEKIDDFSDILDPPHIHASTKFQLSLTPPDFAQLRVEDLFKGLGPVAIFSAKHHWTAPRSVQLHRGDGEVGFGFSVRGDSPVIIAGVDHGSLAHFGGMKEGDFIVSICDKDVKWAVHEEVVRLIKDAGDSLSLKLVTPMDRNYLKQPSSSSQSSTHSKSSSSSQPSPSNTASSHKKLTWNPFRRQRERETSFNLILR</sequence>
<feature type="domain" description="REM-1" evidence="7">
    <location>
        <begin position="338"/>
        <end position="412"/>
    </location>
</feature>
<dbReference type="CDD" id="cd06712">
    <property type="entry name" value="PDZ_rhophilin-like"/>
    <property type="match status" value="1"/>
</dbReference>
<dbReference type="PROSITE" id="PS51180">
    <property type="entry name" value="BRO1"/>
    <property type="match status" value="1"/>
</dbReference>
<organism evidence="8">
    <name type="scientific">Homalodisca liturata</name>
    <dbReference type="NCBI Taxonomy" id="320908"/>
    <lineage>
        <taxon>Eukaryota</taxon>
        <taxon>Metazoa</taxon>
        <taxon>Ecdysozoa</taxon>
        <taxon>Arthropoda</taxon>
        <taxon>Hexapoda</taxon>
        <taxon>Insecta</taxon>
        <taxon>Pterygota</taxon>
        <taxon>Neoptera</taxon>
        <taxon>Paraneoptera</taxon>
        <taxon>Hemiptera</taxon>
        <taxon>Auchenorrhyncha</taxon>
        <taxon>Membracoidea</taxon>
        <taxon>Cicadellidae</taxon>
        <taxon>Cicadellinae</taxon>
        <taxon>Proconiini</taxon>
        <taxon>Homalodisca</taxon>
    </lineage>
</organism>
<feature type="compositionally biased region" description="Acidic residues" evidence="4">
    <location>
        <begin position="73"/>
        <end position="82"/>
    </location>
</feature>
<feature type="compositionally biased region" description="Acidic residues" evidence="4">
    <location>
        <begin position="13"/>
        <end position="24"/>
    </location>
</feature>
<dbReference type="SUPFAM" id="SSF50156">
    <property type="entry name" value="PDZ domain-like"/>
    <property type="match status" value="1"/>
</dbReference>
<feature type="coiled-coil region" evidence="3">
    <location>
        <begin position="389"/>
        <end position="416"/>
    </location>
</feature>
<dbReference type="PANTHER" id="PTHR23031:SF15">
    <property type="entry name" value="LD12055P"/>
    <property type="match status" value="1"/>
</dbReference>
<proteinExistence type="inferred from homology"/>
<feature type="region of interest" description="Disordered" evidence="4">
    <location>
        <begin position="99"/>
        <end position="187"/>
    </location>
</feature>
<feature type="domain" description="BRO1" evidence="6">
    <location>
        <begin position="423"/>
        <end position="815"/>
    </location>
</feature>
<evidence type="ECO:0000259" key="5">
    <source>
        <dbReference type="PROSITE" id="PS50106"/>
    </source>
</evidence>
<dbReference type="SMART" id="SM00228">
    <property type="entry name" value="PDZ"/>
    <property type="match status" value="1"/>
</dbReference>
<protein>
    <recommendedName>
        <fullName evidence="9">Rhophilin-2</fullName>
    </recommendedName>
</protein>
<evidence type="ECO:0000259" key="7">
    <source>
        <dbReference type="PROSITE" id="PS51860"/>
    </source>
</evidence>